<keyword evidence="1" id="KW-0472">Membrane</keyword>
<feature type="transmembrane region" description="Helical" evidence="1">
    <location>
        <begin position="185"/>
        <end position="208"/>
    </location>
</feature>
<dbReference type="Proteomes" id="UP001149140">
    <property type="component" value="Unassembled WGS sequence"/>
</dbReference>
<comment type="caution">
    <text evidence="2">The sequence shown here is derived from an EMBL/GenBank/DDBJ whole genome shotgun (WGS) entry which is preliminary data.</text>
</comment>
<gene>
    <name evidence="2" type="ORF">OM076_20375</name>
</gene>
<dbReference type="EMBL" id="JAPDOD010000019">
    <property type="protein sequence ID" value="MDA0162641.1"/>
    <property type="molecule type" value="Genomic_DNA"/>
</dbReference>
<evidence type="ECO:0000313" key="2">
    <source>
        <dbReference type="EMBL" id="MDA0162641.1"/>
    </source>
</evidence>
<keyword evidence="1" id="KW-1133">Transmembrane helix</keyword>
<organism evidence="2 3">
    <name type="scientific">Solirubrobacter ginsenosidimutans</name>
    <dbReference type="NCBI Taxonomy" id="490573"/>
    <lineage>
        <taxon>Bacteria</taxon>
        <taxon>Bacillati</taxon>
        <taxon>Actinomycetota</taxon>
        <taxon>Thermoleophilia</taxon>
        <taxon>Solirubrobacterales</taxon>
        <taxon>Solirubrobacteraceae</taxon>
        <taxon>Solirubrobacter</taxon>
    </lineage>
</organism>
<accession>A0A9X3MVP2</accession>
<keyword evidence="1" id="KW-0812">Transmembrane</keyword>
<evidence type="ECO:0000256" key="1">
    <source>
        <dbReference type="SAM" id="Phobius"/>
    </source>
</evidence>
<protein>
    <recommendedName>
        <fullName evidence="4">DUF308 domain-containing protein</fullName>
    </recommendedName>
</protein>
<reference evidence="2" key="1">
    <citation type="submission" date="2022-10" db="EMBL/GenBank/DDBJ databases">
        <title>The WGS of Solirubrobacter ginsenosidimutans DSM 21036.</title>
        <authorList>
            <person name="Jiang Z."/>
        </authorList>
    </citation>
    <scope>NUCLEOTIDE SEQUENCE</scope>
    <source>
        <strain evidence="2">DSM 21036</strain>
    </source>
</reference>
<name>A0A9X3MVP2_9ACTN</name>
<feature type="transmembrane region" description="Helical" evidence="1">
    <location>
        <begin position="85"/>
        <end position="118"/>
    </location>
</feature>
<evidence type="ECO:0000313" key="3">
    <source>
        <dbReference type="Proteomes" id="UP001149140"/>
    </source>
</evidence>
<feature type="transmembrane region" description="Helical" evidence="1">
    <location>
        <begin position="214"/>
        <end position="236"/>
    </location>
</feature>
<feature type="transmembrane region" description="Helical" evidence="1">
    <location>
        <begin position="130"/>
        <end position="151"/>
    </location>
</feature>
<keyword evidence="3" id="KW-1185">Reference proteome</keyword>
<evidence type="ECO:0008006" key="4">
    <source>
        <dbReference type="Google" id="ProtNLM"/>
    </source>
</evidence>
<proteinExistence type="predicted"/>
<dbReference type="AlphaFoldDB" id="A0A9X3MVP2"/>
<feature type="transmembrane region" description="Helical" evidence="1">
    <location>
        <begin position="157"/>
        <end position="178"/>
    </location>
</feature>
<dbReference type="RefSeq" id="WP_270041881.1">
    <property type="nucleotide sequence ID" value="NZ_JAPDOD010000019.1"/>
</dbReference>
<sequence length="244" mass="26673">MTLSDDLYEIARRVRYAETRGEVTLGREVPALRRAAVGLDEAPILRWQGDFAWHEPVARTRAGRPARPARVRAGTRELTGDWRRWLVAGISWMVVALVVLQIDAASILTVVGVMFSFAAVQTLVMPAVRLVSATFGVLFVVAEILCFFAPIDTVAAAADMLGCLFAVVGLWWMVEALLERRLNPLWWIGLAAGVLMSAVAVSTVGRLYTPEADSLLVCAGLWGLMQGITLIARAFAVRRAPDRA</sequence>